<keyword evidence="3" id="KW-1185">Reference proteome</keyword>
<proteinExistence type="predicted"/>
<name>A0A8H6K804_9PEZI</name>
<evidence type="ECO:0000313" key="3">
    <source>
        <dbReference type="Proteomes" id="UP000654918"/>
    </source>
</evidence>
<protein>
    <submittedName>
        <fullName evidence="2">Uncharacterized protein</fullName>
    </submittedName>
</protein>
<feature type="transmembrane region" description="Helical" evidence="1">
    <location>
        <begin position="218"/>
        <end position="235"/>
    </location>
</feature>
<organism evidence="2 3">
    <name type="scientific">Colletotrichum plurivorum</name>
    <dbReference type="NCBI Taxonomy" id="2175906"/>
    <lineage>
        <taxon>Eukaryota</taxon>
        <taxon>Fungi</taxon>
        <taxon>Dikarya</taxon>
        <taxon>Ascomycota</taxon>
        <taxon>Pezizomycotina</taxon>
        <taxon>Sordariomycetes</taxon>
        <taxon>Hypocreomycetidae</taxon>
        <taxon>Glomerellales</taxon>
        <taxon>Glomerellaceae</taxon>
        <taxon>Colletotrichum</taxon>
        <taxon>Colletotrichum orchidearum species complex</taxon>
    </lineage>
</organism>
<feature type="transmembrane region" description="Helical" evidence="1">
    <location>
        <begin position="185"/>
        <end position="206"/>
    </location>
</feature>
<comment type="caution">
    <text evidence="2">The sequence shown here is derived from an EMBL/GenBank/DDBJ whole genome shotgun (WGS) entry which is preliminary data.</text>
</comment>
<dbReference type="Proteomes" id="UP000654918">
    <property type="component" value="Unassembled WGS sequence"/>
</dbReference>
<evidence type="ECO:0000256" key="1">
    <source>
        <dbReference type="SAM" id="Phobius"/>
    </source>
</evidence>
<gene>
    <name evidence="2" type="ORF">CPLU01_10001</name>
</gene>
<evidence type="ECO:0000313" key="2">
    <source>
        <dbReference type="EMBL" id="KAF6825911.1"/>
    </source>
</evidence>
<dbReference type="AlphaFoldDB" id="A0A8H6K804"/>
<accession>A0A8H6K804</accession>
<keyword evidence="1" id="KW-0812">Transmembrane</keyword>
<sequence length="240" mass="27252">MKVGSLNRLENVDVTNVQDDEELFSRLRAAYGKHRGVCFSSPFKSLRDLGLKGLLALVYENLRSGNIRNPFKKAVSMRYIRFDLAYLQRSREAVRNIVFDSIPSKDEVARQEYAFSPCPPQTPSKLPIESELFMHAFLEPGDHFGCAMQILPKKLHIELFWDHLRNNNDSRPCGWGFYIEDGVDWGFVTIFVLIIVGLLLLTTVLWCCLTKDVQGGTGIGQFGLAILATSIALMVRNWHI</sequence>
<dbReference type="EMBL" id="WIGO01000164">
    <property type="protein sequence ID" value="KAF6825911.1"/>
    <property type="molecule type" value="Genomic_DNA"/>
</dbReference>
<reference evidence="2" key="1">
    <citation type="journal article" date="2020" name="Phytopathology">
        <title>Genome Sequence Resources of Colletotrichum truncatum, C. plurivorum, C. musicola, and C. sojae: Four Species Pathogenic to Soybean (Glycine max).</title>
        <authorList>
            <person name="Rogerio F."/>
            <person name="Boufleur T.R."/>
            <person name="Ciampi-Guillardi M."/>
            <person name="Sukno S.A."/>
            <person name="Thon M.R."/>
            <person name="Massola Junior N.S."/>
            <person name="Baroncelli R."/>
        </authorList>
    </citation>
    <scope>NUCLEOTIDE SEQUENCE</scope>
    <source>
        <strain evidence="2">LFN00145</strain>
    </source>
</reference>
<keyword evidence="1" id="KW-1133">Transmembrane helix</keyword>
<keyword evidence="1" id="KW-0472">Membrane</keyword>